<accession>A0ABM3QMH2</accession>
<feature type="domain" description="C2H2-type" evidence="2">
    <location>
        <begin position="159"/>
        <end position="181"/>
    </location>
</feature>
<dbReference type="Proteomes" id="UP000813463">
    <property type="component" value="Chromosome 5"/>
</dbReference>
<dbReference type="InterPro" id="IPR013087">
    <property type="entry name" value="Znf_C2H2_type"/>
</dbReference>
<keyword evidence="3" id="KW-1185">Reference proteome</keyword>
<evidence type="ECO:0000256" key="1">
    <source>
        <dbReference type="SAM" id="MobiDB-lite"/>
    </source>
</evidence>
<proteinExistence type="predicted"/>
<dbReference type="Pfam" id="PF12874">
    <property type="entry name" value="zf-met"/>
    <property type="match status" value="2"/>
</dbReference>
<dbReference type="SMART" id="SM00355">
    <property type="entry name" value="ZnF_C2H2"/>
    <property type="match status" value="2"/>
</dbReference>
<dbReference type="PANTHER" id="PTHR47487:SF18">
    <property type="entry name" value="EXPRESSED PROTEIN"/>
    <property type="match status" value="1"/>
</dbReference>
<evidence type="ECO:0000259" key="2">
    <source>
        <dbReference type="PROSITE" id="PS00028"/>
    </source>
</evidence>
<dbReference type="PROSITE" id="PS00028">
    <property type="entry name" value="ZINC_FINGER_C2H2_1"/>
    <property type="match status" value="1"/>
</dbReference>
<dbReference type="PANTHER" id="PTHR47487">
    <property type="entry name" value="OS06G0651300 PROTEIN-RELATED"/>
    <property type="match status" value="1"/>
</dbReference>
<name>A0ABM3QMH2_SPIOL</name>
<dbReference type="Gene3D" id="3.30.160.60">
    <property type="entry name" value="Classic Zinc Finger"/>
    <property type="match status" value="2"/>
</dbReference>
<organism evidence="3 4">
    <name type="scientific">Spinacia oleracea</name>
    <name type="common">Spinach</name>
    <dbReference type="NCBI Taxonomy" id="3562"/>
    <lineage>
        <taxon>Eukaryota</taxon>
        <taxon>Viridiplantae</taxon>
        <taxon>Streptophyta</taxon>
        <taxon>Embryophyta</taxon>
        <taxon>Tracheophyta</taxon>
        <taxon>Spermatophyta</taxon>
        <taxon>Magnoliopsida</taxon>
        <taxon>eudicotyledons</taxon>
        <taxon>Gunneridae</taxon>
        <taxon>Pentapetalae</taxon>
        <taxon>Caryophyllales</taxon>
        <taxon>Chenopodiaceae</taxon>
        <taxon>Chenopodioideae</taxon>
        <taxon>Anserineae</taxon>
        <taxon>Spinacia</taxon>
    </lineage>
</organism>
<evidence type="ECO:0000313" key="4">
    <source>
        <dbReference type="RefSeq" id="XP_056684559.1"/>
    </source>
</evidence>
<dbReference type="SUPFAM" id="SSF57667">
    <property type="entry name" value="beta-beta-alpha zinc fingers"/>
    <property type="match status" value="2"/>
</dbReference>
<reference evidence="4" key="2">
    <citation type="submission" date="2025-08" db="UniProtKB">
        <authorList>
            <consortium name="RefSeq"/>
        </authorList>
    </citation>
    <scope>IDENTIFICATION</scope>
    <source>
        <tissue evidence="4">Leaf</tissue>
    </source>
</reference>
<dbReference type="InterPro" id="IPR036236">
    <property type="entry name" value="Znf_C2H2_sf"/>
</dbReference>
<dbReference type="GeneID" id="110798824"/>
<dbReference type="SMART" id="SM00451">
    <property type="entry name" value="ZnF_U1"/>
    <property type="match status" value="2"/>
</dbReference>
<gene>
    <name evidence="4" type="primary">LOC110798824</name>
</gene>
<reference evidence="3" key="1">
    <citation type="journal article" date="2021" name="Nat. Commun.">
        <title>Genomic analyses provide insights into spinach domestication and the genetic basis of agronomic traits.</title>
        <authorList>
            <person name="Cai X."/>
            <person name="Sun X."/>
            <person name="Xu C."/>
            <person name="Sun H."/>
            <person name="Wang X."/>
            <person name="Ge C."/>
            <person name="Zhang Z."/>
            <person name="Wang Q."/>
            <person name="Fei Z."/>
            <person name="Jiao C."/>
            <person name="Wang Q."/>
        </authorList>
    </citation>
    <scope>NUCLEOTIDE SEQUENCE [LARGE SCALE GENOMIC DNA]</scope>
    <source>
        <strain evidence="3">cv. Varoflay</strain>
    </source>
</reference>
<dbReference type="RefSeq" id="XP_056684559.1">
    <property type="nucleotide sequence ID" value="XM_056828581.1"/>
</dbReference>
<feature type="compositionally biased region" description="Polar residues" evidence="1">
    <location>
        <begin position="105"/>
        <end position="122"/>
    </location>
</feature>
<sequence>MNYCRVVERKKMAADRKSYVMSVEFAMRREMAYRKKLNGEGGSSSTNICARNDRDPLPIQVIAPTSSHAPREILQPTQYSSPALTVRPMYNPTPRPYYAPRPVQTPLQSPNSQHNELTTRSTPLVRPPLIQSQRSRPGAAHQLARKKRKKPLQEEDYFCELCEIDCTSEFNLRMHFNGQKHKAKKREANSKKVSESGVSQWGTRQHKYCDLCRIWCTDESSFRLHLDGKNHILKLHAAEKKN</sequence>
<protein>
    <submittedName>
        <fullName evidence="4">Uncharacterized protein isoform X2</fullName>
    </submittedName>
</protein>
<evidence type="ECO:0000313" key="3">
    <source>
        <dbReference type="Proteomes" id="UP000813463"/>
    </source>
</evidence>
<dbReference type="InterPro" id="IPR003604">
    <property type="entry name" value="Matrin/U1-like-C_Znf_C2H2"/>
</dbReference>
<feature type="region of interest" description="Disordered" evidence="1">
    <location>
        <begin position="67"/>
        <end position="147"/>
    </location>
</feature>